<dbReference type="RefSeq" id="WP_349227132.1">
    <property type="nucleotide sequence ID" value="NZ_JBBNOP010000002.1"/>
</dbReference>
<accession>A0ABV1JCA8</accession>
<keyword evidence="1" id="KW-0472">Membrane</keyword>
<feature type="transmembrane region" description="Helical" evidence="1">
    <location>
        <begin position="173"/>
        <end position="193"/>
    </location>
</feature>
<reference evidence="2 3" key="1">
    <citation type="submission" date="2024-04" db="EMBL/GenBank/DDBJ databases">
        <title>Human intestinal bacterial collection.</title>
        <authorList>
            <person name="Pauvert C."/>
            <person name="Hitch T.C.A."/>
            <person name="Clavel T."/>
        </authorList>
    </citation>
    <scope>NUCLEOTIDE SEQUENCE [LARGE SCALE GENOMIC DNA]</scope>
    <source>
        <strain evidence="2 3">CLA-KB-H42</strain>
    </source>
</reference>
<sequence>MDLALSILPLVVIIAVLAFKKHMLLAGLLGGIVVIVIAGVPFGEVESSVVGGLGTMFGSVAPILYAATAAMAAKGGCFNALVALCEKLLKGKYAILAAVLVLVEAFATYMAGMSAGNTMVIAPLVFAAIGAVPEVIAAMAIAGATCFICSPAGTQAVVTAENIGMDVSEFASIMLPFAVVFVILAALLAFWGVHRRGTMIAEGSDGKASPTAELIELSNAILLKRSVPVIVLLVLVVFGGMFNAAIGTAVVVPVVTVCLVSILMVVCTDFSIDETCKALVNGSQFILTTLFAVGIFLGFINLMDAQLGTFANLASLASAVPSYVVLPVAMILGFLIAIPSGAFCAGVLALILPTLALMGFSPIAMGFIALATGMGTQISPVQINVAALSDGFNKEIMEIVKNNIKYMGGMLVILIVVALVFA</sequence>
<proteinExistence type="predicted"/>
<feature type="transmembrane region" description="Helical" evidence="1">
    <location>
        <begin position="403"/>
        <end position="421"/>
    </location>
</feature>
<dbReference type="Proteomes" id="UP001487305">
    <property type="component" value="Unassembled WGS sequence"/>
</dbReference>
<feature type="transmembrane region" description="Helical" evidence="1">
    <location>
        <begin position="52"/>
        <end position="73"/>
    </location>
</feature>
<evidence type="ECO:0000313" key="3">
    <source>
        <dbReference type="Proteomes" id="UP001487305"/>
    </source>
</evidence>
<comment type="caution">
    <text evidence="2">The sequence shown here is derived from an EMBL/GenBank/DDBJ whole genome shotgun (WGS) entry which is preliminary data.</text>
</comment>
<organism evidence="2 3">
    <name type="scientific">Raoultibacter massiliensis</name>
    <dbReference type="NCBI Taxonomy" id="1852371"/>
    <lineage>
        <taxon>Bacteria</taxon>
        <taxon>Bacillati</taxon>
        <taxon>Actinomycetota</taxon>
        <taxon>Coriobacteriia</taxon>
        <taxon>Eggerthellales</taxon>
        <taxon>Eggerthellaceae</taxon>
        <taxon>Raoultibacter</taxon>
    </lineage>
</organism>
<keyword evidence="1" id="KW-0812">Transmembrane</keyword>
<feature type="transmembrane region" description="Helical" evidence="1">
    <location>
        <begin position="93"/>
        <end position="112"/>
    </location>
</feature>
<evidence type="ECO:0000313" key="2">
    <source>
        <dbReference type="EMBL" id="MEQ3361971.1"/>
    </source>
</evidence>
<protein>
    <submittedName>
        <fullName evidence="2">Transporter</fullName>
    </submittedName>
</protein>
<keyword evidence="3" id="KW-1185">Reference proteome</keyword>
<feature type="transmembrane region" description="Helical" evidence="1">
    <location>
        <begin position="323"/>
        <end position="351"/>
    </location>
</feature>
<feature type="transmembrane region" description="Helical" evidence="1">
    <location>
        <begin position="124"/>
        <end position="153"/>
    </location>
</feature>
<gene>
    <name evidence="2" type="ORF">AAA083_03155</name>
</gene>
<evidence type="ECO:0000256" key="1">
    <source>
        <dbReference type="SAM" id="Phobius"/>
    </source>
</evidence>
<feature type="transmembrane region" description="Helical" evidence="1">
    <location>
        <begin position="28"/>
        <end position="45"/>
    </location>
</feature>
<feature type="transmembrane region" description="Helical" evidence="1">
    <location>
        <begin position="227"/>
        <end position="246"/>
    </location>
</feature>
<feature type="transmembrane region" description="Helical" evidence="1">
    <location>
        <begin position="284"/>
        <end position="303"/>
    </location>
</feature>
<keyword evidence="1" id="KW-1133">Transmembrane helix</keyword>
<feature type="transmembrane region" description="Helical" evidence="1">
    <location>
        <begin position="252"/>
        <end position="272"/>
    </location>
</feature>
<dbReference type="EMBL" id="JBBNOP010000002">
    <property type="protein sequence ID" value="MEQ3361971.1"/>
    <property type="molecule type" value="Genomic_DNA"/>
</dbReference>
<name>A0ABV1JCA8_9ACTN</name>